<dbReference type="Proteomes" id="UP001281147">
    <property type="component" value="Unassembled WGS sequence"/>
</dbReference>
<proteinExistence type="predicted"/>
<organism evidence="1 2">
    <name type="scientific">Vermiconidia calcicola</name>
    <dbReference type="NCBI Taxonomy" id="1690605"/>
    <lineage>
        <taxon>Eukaryota</taxon>
        <taxon>Fungi</taxon>
        <taxon>Dikarya</taxon>
        <taxon>Ascomycota</taxon>
        <taxon>Pezizomycotina</taxon>
        <taxon>Dothideomycetes</taxon>
        <taxon>Dothideomycetidae</taxon>
        <taxon>Mycosphaerellales</taxon>
        <taxon>Extremaceae</taxon>
        <taxon>Vermiconidia</taxon>
    </lineage>
</organism>
<keyword evidence="2" id="KW-1185">Reference proteome</keyword>
<comment type="caution">
    <text evidence="1">The sequence shown here is derived from an EMBL/GenBank/DDBJ whole genome shotgun (WGS) entry which is preliminary data.</text>
</comment>
<protein>
    <submittedName>
        <fullName evidence="1">Uncharacterized protein</fullName>
    </submittedName>
</protein>
<gene>
    <name evidence="1" type="ORF">LTR37_013483</name>
</gene>
<dbReference type="EMBL" id="JAUTXU010000132">
    <property type="protein sequence ID" value="KAK3705116.1"/>
    <property type="molecule type" value="Genomic_DNA"/>
</dbReference>
<accession>A0ACC3MWK1</accession>
<evidence type="ECO:0000313" key="2">
    <source>
        <dbReference type="Proteomes" id="UP001281147"/>
    </source>
</evidence>
<name>A0ACC3MWK1_9PEZI</name>
<evidence type="ECO:0000313" key="1">
    <source>
        <dbReference type="EMBL" id="KAK3705116.1"/>
    </source>
</evidence>
<reference evidence="1" key="1">
    <citation type="submission" date="2023-07" db="EMBL/GenBank/DDBJ databases">
        <title>Black Yeasts Isolated from many extreme environments.</title>
        <authorList>
            <person name="Coleine C."/>
            <person name="Stajich J.E."/>
            <person name="Selbmann L."/>
        </authorList>
    </citation>
    <scope>NUCLEOTIDE SEQUENCE</scope>
    <source>
        <strain evidence="1">CCFEE 5714</strain>
    </source>
</reference>
<sequence>MPNNEAHESFRFLDLPPELRLMIYHDYFAPDTYSEVDLLKFRSHLPPSNLITTCRQVYNEAQQLYERATADFVSSGKFFLNVYIFQKFDFDDLIDDLTKVPPALQIREIAFRLVGLNNRHLDQTRFEARMLPNGQPEWRVLIAPVTASDTDTSEGAQTSALQKLSRATQTYSVCEYDLPEEVPQGLDLPLCLGLMYTVY</sequence>